<accession>A0ABY3N129</accession>
<keyword evidence="1 2" id="KW-0732">Signal</keyword>
<feature type="signal peptide" evidence="2">
    <location>
        <begin position="1"/>
        <end position="18"/>
    </location>
</feature>
<dbReference type="InterPro" id="IPR028994">
    <property type="entry name" value="Integrin_alpha_N"/>
</dbReference>
<dbReference type="RefSeq" id="WP_148747639.1">
    <property type="nucleotide sequence ID" value="NZ_PJAI02000001.1"/>
</dbReference>
<dbReference type="EMBL" id="PJAI02000001">
    <property type="protein sequence ID" value="TYK67201.1"/>
    <property type="molecule type" value="Genomic_DNA"/>
</dbReference>
<keyword evidence="5" id="KW-1185">Reference proteome</keyword>
<dbReference type="PANTHER" id="PTHR46580">
    <property type="entry name" value="SENSOR KINASE-RELATED"/>
    <property type="match status" value="1"/>
</dbReference>
<evidence type="ECO:0000256" key="1">
    <source>
        <dbReference type="ARBA" id="ARBA00022729"/>
    </source>
</evidence>
<feature type="chain" id="PRO_5045267317" evidence="2">
    <location>
        <begin position="19"/>
        <end position="762"/>
    </location>
</feature>
<reference evidence="4 5" key="1">
    <citation type="submission" date="2019-08" db="EMBL/GenBank/DDBJ databases">
        <title>Microbe sample from Colwellia echini.</title>
        <authorList>
            <person name="Christiansen L."/>
            <person name="Pathiraja D."/>
            <person name="Schultz-Johansen M."/>
            <person name="Choi I.-G."/>
            <person name="Stougaard P."/>
        </authorList>
    </citation>
    <scope>NUCLEOTIDE SEQUENCE [LARGE SCALE GENOMIC DNA]</scope>
    <source>
        <strain evidence="4 5">A3</strain>
    </source>
</reference>
<feature type="domain" description="ASPIC/UnbV" evidence="3">
    <location>
        <begin position="689"/>
        <end position="753"/>
    </location>
</feature>
<dbReference type="PANTHER" id="PTHR46580:SF4">
    <property type="entry name" value="ATP_GTP-BINDING PROTEIN"/>
    <property type="match status" value="1"/>
</dbReference>
<dbReference type="Gene3D" id="2.130.10.130">
    <property type="entry name" value="Integrin alpha, N-terminal"/>
    <property type="match status" value="2"/>
</dbReference>
<gene>
    <name evidence="4" type="ORF">CWS31_001315</name>
</gene>
<proteinExistence type="predicted"/>
<comment type="caution">
    <text evidence="4">The sequence shown here is derived from an EMBL/GenBank/DDBJ whole genome shotgun (WGS) entry which is preliminary data.</text>
</comment>
<evidence type="ECO:0000259" key="3">
    <source>
        <dbReference type="Pfam" id="PF07593"/>
    </source>
</evidence>
<evidence type="ECO:0000313" key="4">
    <source>
        <dbReference type="EMBL" id="TYK67201.1"/>
    </source>
</evidence>
<sequence length="762" mass="85068">MKLINLLTLVPFVFSIQAAEVDSATANTNAEASFVSQQKIFDSPVLLTNEHNYQMNYQVKGSKLKRLTLDVSIDSSYANLSIFDGEKLIVDNINIPTKGKHTLNLLVDFESTGIQTLTFVRRTADIKLHNIKFEEVIGLEIPSFADVSKAAAFETENTYKYGGPSVGDIDADGDYDFVLNNHNHIPTQLVINNGDGTVSIERLFTNAQDFHGSAIGDYDADGDLDIMVAKGGGSGSNPTSYMLLNNDEGKFTDVSQEVGITVPTRGRSPRWVDLDLDGDLDLVFINAKRPNYDGPRHIFYKNNDKGKFTQQLIPGIEKVEAERTLITDFNNDGIDDILLFAPLSLWQGNGDFTFTEVTKTWLPKGIDISEVNAVTDVDVNNDGLFDLYLAGGKTHYKLSQKSIDFNPKNEKLDIRDDGEKGSTLINFTADDAINLSAMELTYRLYDGGFAIFLGKNKTRKIVKAKGFQPTQLPEEMKHAATELTIAPSQAEGWPEERLINGMYIGYLGDGKWQAEWVRDQNIYWTITFSLTGVTNVDYDWTPNNRNQQDILLVNKGDRFVDATKEWNIPLGINTWGVTHADFNNDGWQDLFVYRYGYLRERIADLLLLNNGKGRFEIITSHGAFDREDTGHGDMGQAFDFDLDGQVDMLNGSEEEGTWYLYQNKEKLLGNYILINVGYSPKSNIDPYSALVTVEAISGEKYLQRVGSAGEVFSQSLLNTLHFGLGTDTKIKSATIRWRNGEVMQLGSLKVNTLHKSADAQDK</sequence>
<dbReference type="Pfam" id="PF07593">
    <property type="entry name" value="UnbV_ASPIC"/>
    <property type="match status" value="1"/>
</dbReference>
<dbReference type="InterPro" id="IPR011519">
    <property type="entry name" value="UnbV_ASPIC"/>
</dbReference>
<evidence type="ECO:0000313" key="5">
    <source>
        <dbReference type="Proteomes" id="UP000815846"/>
    </source>
</evidence>
<name>A0ABY3N129_9GAMM</name>
<dbReference type="Proteomes" id="UP000815846">
    <property type="component" value="Unassembled WGS sequence"/>
</dbReference>
<dbReference type="Pfam" id="PF13517">
    <property type="entry name" value="FG-GAP_3"/>
    <property type="match status" value="2"/>
</dbReference>
<protein>
    <submittedName>
        <fullName evidence="4">CRTAC1 family protein</fullName>
    </submittedName>
</protein>
<dbReference type="SUPFAM" id="SSF69318">
    <property type="entry name" value="Integrin alpha N-terminal domain"/>
    <property type="match status" value="2"/>
</dbReference>
<evidence type="ECO:0000256" key="2">
    <source>
        <dbReference type="SAM" id="SignalP"/>
    </source>
</evidence>
<organism evidence="4 5">
    <name type="scientific">Colwellia echini</name>
    <dbReference type="NCBI Taxonomy" id="1982103"/>
    <lineage>
        <taxon>Bacteria</taxon>
        <taxon>Pseudomonadati</taxon>
        <taxon>Pseudomonadota</taxon>
        <taxon>Gammaproteobacteria</taxon>
        <taxon>Alteromonadales</taxon>
        <taxon>Colwelliaceae</taxon>
        <taxon>Colwellia</taxon>
    </lineage>
</organism>
<dbReference type="InterPro" id="IPR013517">
    <property type="entry name" value="FG-GAP"/>
</dbReference>